<accession>A0ABR7IKV2</accession>
<evidence type="ECO:0000256" key="7">
    <source>
        <dbReference type="RuleBase" id="RU000416"/>
    </source>
</evidence>
<evidence type="ECO:0000256" key="1">
    <source>
        <dbReference type="ARBA" id="ARBA00011975"/>
    </source>
</evidence>
<sequence>MKRLTHFSLFTGIGGIDLAAEAAGFSTVCQCEWAEYPNKVLERHWPYVPRFQDITTVTKEAFIEKTGQETITLISGGFPCQPFSAIGPKQGFSDPRYLWPEMCRVIKELRPRWVLGENVANFINMGLHKTLFDLEQAGYAVWTFVLPACAVGAWHERKRTFIVGADVSHAPCFRHRLKGKCGTDKYNAGRSISQTEKGRDILDTQTVGNHLFSHTDPGFDFTLQPGMGGMADGLPTGVDGNLLWGIEPADIPRLAPDKKDRAKRLKTLGNAVVPAQVYPILRYIADIELGRCREWCVFSENGGAGLSSN</sequence>
<dbReference type="PANTHER" id="PTHR46098:SF1">
    <property type="entry name" value="TRNA (CYTOSINE(38)-C(5))-METHYLTRANSFERASE"/>
    <property type="match status" value="1"/>
</dbReference>
<organism evidence="8 9">
    <name type="scientific">Blautia difficilis</name>
    <dbReference type="NCBI Taxonomy" id="2763027"/>
    <lineage>
        <taxon>Bacteria</taxon>
        <taxon>Bacillati</taxon>
        <taxon>Bacillota</taxon>
        <taxon>Clostridia</taxon>
        <taxon>Lachnospirales</taxon>
        <taxon>Lachnospiraceae</taxon>
        <taxon>Blautia</taxon>
    </lineage>
</organism>
<dbReference type="EMBL" id="JACOQG010000025">
    <property type="protein sequence ID" value="MBC5780582.1"/>
    <property type="molecule type" value="Genomic_DNA"/>
</dbReference>
<dbReference type="InterPro" id="IPR001525">
    <property type="entry name" value="C5_MeTfrase"/>
</dbReference>
<dbReference type="PRINTS" id="PR00105">
    <property type="entry name" value="C5METTRFRASE"/>
</dbReference>
<dbReference type="InterPro" id="IPR050750">
    <property type="entry name" value="C5-MTase"/>
</dbReference>
<evidence type="ECO:0000256" key="2">
    <source>
        <dbReference type="ARBA" id="ARBA00022603"/>
    </source>
</evidence>
<proteinExistence type="inferred from homology"/>
<keyword evidence="3 6" id="KW-0808">Transferase</keyword>
<comment type="similarity">
    <text evidence="6 7">Belongs to the class I-like SAM-binding methyltransferase superfamily. C5-methyltransferase family.</text>
</comment>
<dbReference type="PROSITE" id="PS51679">
    <property type="entry name" value="SAM_MT_C5"/>
    <property type="match status" value="1"/>
</dbReference>
<keyword evidence="4 6" id="KW-0949">S-adenosyl-L-methionine</keyword>
<dbReference type="NCBIfam" id="TIGR00675">
    <property type="entry name" value="dcm"/>
    <property type="match status" value="1"/>
</dbReference>
<dbReference type="SUPFAM" id="SSF53335">
    <property type="entry name" value="S-adenosyl-L-methionine-dependent methyltransferases"/>
    <property type="match status" value="1"/>
</dbReference>
<dbReference type="GO" id="GO:0003886">
    <property type="term" value="F:DNA (cytosine-5-)-methyltransferase activity"/>
    <property type="evidence" value="ECO:0007669"/>
    <property type="project" value="UniProtKB-EC"/>
</dbReference>
<dbReference type="GO" id="GO:0032259">
    <property type="term" value="P:methylation"/>
    <property type="evidence" value="ECO:0007669"/>
    <property type="project" value="UniProtKB-KW"/>
</dbReference>
<evidence type="ECO:0000256" key="5">
    <source>
        <dbReference type="ARBA" id="ARBA00022747"/>
    </source>
</evidence>
<protein>
    <recommendedName>
        <fullName evidence="1">DNA (cytosine-5-)-methyltransferase</fullName>
        <ecNumber evidence="1">2.1.1.37</ecNumber>
    </recommendedName>
</protein>
<dbReference type="InterPro" id="IPR029063">
    <property type="entry name" value="SAM-dependent_MTases_sf"/>
</dbReference>
<dbReference type="Proteomes" id="UP000649826">
    <property type="component" value="Unassembled WGS sequence"/>
</dbReference>
<dbReference type="Pfam" id="PF00145">
    <property type="entry name" value="DNA_methylase"/>
    <property type="match status" value="1"/>
</dbReference>
<feature type="active site" evidence="6">
    <location>
        <position position="80"/>
    </location>
</feature>
<keyword evidence="2 6" id="KW-0489">Methyltransferase</keyword>
<evidence type="ECO:0000256" key="6">
    <source>
        <dbReference type="PROSITE-ProRule" id="PRU01016"/>
    </source>
</evidence>
<evidence type="ECO:0000313" key="8">
    <source>
        <dbReference type="EMBL" id="MBC5780582.1"/>
    </source>
</evidence>
<keyword evidence="9" id="KW-1185">Reference proteome</keyword>
<dbReference type="PANTHER" id="PTHR46098">
    <property type="entry name" value="TRNA (CYTOSINE(38)-C(5))-METHYLTRANSFERASE"/>
    <property type="match status" value="1"/>
</dbReference>
<name>A0ABR7IKV2_9FIRM</name>
<keyword evidence="5" id="KW-0680">Restriction system</keyword>
<dbReference type="Gene3D" id="3.40.50.150">
    <property type="entry name" value="Vaccinia Virus protein VP39"/>
    <property type="match status" value="1"/>
</dbReference>
<reference evidence="8 9" key="1">
    <citation type="submission" date="2020-08" db="EMBL/GenBank/DDBJ databases">
        <title>Genome public.</title>
        <authorList>
            <person name="Liu C."/>
            <person name="Sun Q."/>
        </authorList>
    </citation>
    <scope>NUCLEOTIDE SEQUENCE [LARGE SCALE GENOMIC DNA]</scope>
    <source>
        <strain evidence="8 9">M29</strain>
    </source>
</reference>
<dbReference type="EC" id="2.1.1.37" evidence="1"/>
<evidence type="ECO:0000256" key="3">
    <source>
        <dbReference type="ARBA" id="ARBA00022679"/>
    </source>
</evidence>
<evidence type="ECO:0000256" key="4">
    <source>
        <dbReference type="ARBA" id="ARBA00022691"/>
    </source>
</evidence>
<comment type="caution">
    <text evidence="8">The sequence shown here is derived from an EMBL/GenBank/DDBJ whole genome shotgun (WGS) entry which is preliminary data.</text>
</comment>
<evidence type="ECO:0000313" key="9">
    <source>
        <dbReference type="Proteomes" id="UP000649826"/>
    </source>
</evidence>
<dbReference type="RefSeq" id="WP_118520119.1">
    <property type="nucleotide sequence ID" value="NZ_JACOQG010000025.1"/>
</dbReference>
<gene>
    <name evidence="8" type="primary">dcm</name>
    <name evidence="8" type="ORF">H8Z82_13165</name>
</gene>